<name>A0A7X0AY08_9PROT</name>
<dbReference type="GO" id="GO:0003677">
    <property type="term" value="F:DNA binding"/>
    <property type="evidence" value="ECO:0007669"/>
    <property type="project" value="UniProtKB-KW"/>
</dbReference>
<evidence type="ECO:0000313" key="2">
    <source>
        <dbReference type="Proteomes" id="UP000539175"/>
    </source>
</evidence>
<proteinExistence type="predicted"/>
<protein>
    <submittedName>
        <fullName evidence="1">Putative DNA-binding transcriptional regulator AlpA</fullName>
    </submittedName>
</protein>
<dbReference type="GO" id="GO:0005198">
    <property type="term" value="F:structural molecule activity"/>
    <property type="evidence" value="ECO:0007669"/>
    <property type="project" value="InterPro"/>
</dbReference>
<dbReference type="Proteomes" id="UP000539175">
    <property type="component" value="Unassembled WGS sequence"/>
</dbReference>
<dbReference type="SUPFAM" id="SSF48345">
    <property type="entry name" value="A virus capsid protein alpha-helical domain"/>
    <property type="match status" value="1"/>
</dbReference>
<reference evidence="1 2" key="1">
    <citation type="submission" date="2020-08" db="EMBL/GenBank/DDBJ databases">
        <title>Genomic Encyclopedia of Type Strains, Phase IV (KMG-IV): sequencing the most valuable type-strain genomes for metagenomic binning, comparative biology and taxonomic classification.</title>
        <authorList>
            <person name="Goeker M."/>
        </authorList>
    </citation>
    <scope>NUCLEOTIDE SEQUENCE [LARGE SCALE GENOMIC DNA]</scope>
    <source>
        <strain evidence="1 2">DSM 22198</strain>
    </source>
</reference>
<sequence>MTKRGILPASLPPRGLSREQAAEYVGISATKFDQMIERGAMPRPKRIDGRRVWDLMALDAAFSALPDEAGAAMVPPAGDVNPWDVDCGLAPGK</sequence>
<evidence type="ECO:0000313" key="1">
    <source>
        <dbReference type="EMBL" id="MBB6251396.1"/>
    </source>
</evidence>
<keyword evidence="2" id="KW-1185">Reference proteome</keyword>
<gene>
    <name evidence="1" type="ORF">FHS74_001947</name>
</gene>
<keyword evidence="1" id="KW-0238">DNA-binding</keyword>
<comment type="caution">
    <text evidence="1">The sequence shown here is derived from an EMBL/GenBank/DDBJ whole genome shotgun (WGS) entry which is preliminary data.</text>
</comment>
<dbReference type="AlphaFoldDB" id="A0A7X0AY08"/>
<accession>A0A7X0AY08</accession>
<dbReference type="RefSeq" id="WP_184799862.1">
    <property type="nucleotide sequence ID" value="NZ_JACIIZ010000005.1"/>
</dbReference>
<dbReference type="InterPro" id="IPR008935">
    <property type="entry name" value="Virus_capsid_a-hlx_vir"/>
</dbReference>
<dbReference type="EMBL" id="JACIIZ010000005">
    <property type="protein sequence ID" value="MBB6251396.1"/>
    <property type="molecule type" value="Genomic_DNA"/>
</dbReference>
<organism evidence="1 2">
    <name type="scientific">Nitrospirillum iridis</name>
    <dbReference type="NCBI Taxonomy" id="765888"/>
    <lineage>
        <taxon>Bacteria</taxon>
        <taxon>Pseudomonadati</taxon>
        <taxon>Pseudomonadota</taxon>
        <taxon>Alphaproteobacteria</taxon>
        <taxon>Rhodospirillales</taxon>
        <taxon>Azospirillaceae</taxon>
        <taxon>Nitrospirillum</taxon>
    </lineage>
</organism>